<protein>
    <recommendedName>
        <fullName evidence="3">Bromo domain-containing protein</fullName>
    </recommendedName>
</protein>
<dbReference type="EMBL" id="AMWN01000006">
    <property type="protein sequence ID" value="EXJ83078.1"/>
    <property type="molecule type" value="Genomic_DNA"/>
</dbReference>
<feature type="region of interest" description="Disordered" evidence="2">
    <location>
        <begin position="848"/>
        <end position="922"/>
    </location>
</feature>
<dbReference type="GO" id="GO:0006325">
    <property type="term" value="P:chromatin organization"/>
    <property type="evidence" value="ECO:0007669"/>
    <property type="project" value="UniProtKB-ARBA"/>
</dbReference>
<dbReference type="Proteomes" id="UP000019484">
    <property type="component" value="Unassembled WGS sequence"/>
</dbReference>
<dbReference type="InterPro" id="IPR001487">
    <property type="entry name" value="Bromodomain"/>
</dbReference>
<feature type="compositionally biased region" description="Polar residues" evidence="2">
    <location>
        <begin position="257"/>
        <end position="273"/>
    </location>
</feature>
<evidence type="ECO:0000259" key="3">
    <source>
        <dbReference type="Pfam" id="PF00439"/>
    </source>
</evidence>
<evidence type="ECO:0000256" key="1">
    <source>
        <dbReference type="ARBA" id="ARBA00023117"/>
    </source>
</evidence>
<accession>W9XS72</accession>
<dbReference type="InterPro" id="IPR036427">
    <property type="entry name" value="Bromodomain-like_sf"/>
</dbReference>
<evidence type="ECO:0000313" key="4">
    <source>
        <dbReference type="EMBL" id="EXJ83078.1"/>
    </source>
</evidence>
<dbReference type="PANTHER" id="PTHR15398">
    <property type="entry name" value="BROMODOMAIN-CONTAINING PROTEIN 8"/>
    <property type="match status" value="1"/>
</dbReference>
<keyword evidence="5" id="KW-1185">Reference proteome</keyword>
<feature type="compositionally biased region" description="Gly residues" evidence="2">
    <location>
        <begin position="853"/>
        <end position="863"/>
    </location>
</feature>
<dbReference type="GeneID" id="19161563"/>
<feature type="compositionally biased region" description="Polar residues" evidence="2">
    <location>
        <begin position="485"/>
        <end position="494"/>
    </location>
</feature>
<proteinExistence type="predicted"/>
<feature type="compositionally biased region" description="Low complexity" evidence="2">
    <location>
        <begin position="366"/>
        <end position="375"/>
    </location>
</feature>
<feature type="compositionally biased region" description="Polar residues" evidence="2">
    <location>
        <begin position="213"/>
        <end position="228"/>
    </location>
</feature>
<comment type="caution">
    <text evidence="4">The sequence shown here is derived from an EMBL/GenBank/DDBJ whole genome shotgun (WGS) entry which is preliminary data.</text>
</comment>
<feature type="region of interest" description="Disordered" evidence="2">
    <location>
        <begin position="709"/>
        <end position="734"/>
    </location>
</feature>
<evidence type="ECO:0000313" key="5">
    <source>
        <dbReference type="Proteomes" id="UP000019484"/>
    </source>
</evidence>
<dbReference type="AlphaFoldDB" id="W9XS72"/>
<sequence>MPSLTAYTPYETLVFCHSVARHGSDSEAFENIANTLNANELIRENQTYDQTRLTASALQGLYQDLLVEENVAGVPTVNGDNVNPRKRKLSASPRSEKDEPSEEKILQSLVDKLYARFKEQTIREIRAEEEAYAEIKAEIAQLEKEVEDEQQAQSKAEAAKVEVQPQVKELVDEDSAPTEPEPRPSPDAAAAQLHASLDASRAEQVAPKVEVSPPNTRASPSSTRSGLQQHPVVTSASPAPPTPSVSSAAQPVESAQVRPSQHSGHPQHRSPSSFHPALPTPSPQRPNYASINPQHFQPGPQGHPVPVQPGMQGIPHMPPPAEYPGQKRASSSSGQGRGSPIPMPPQQPYPPYAGYPPPPWPHHIPPQHQYPQSPYGNPQYYMPSPPGRPGIPYQTPHHPAYQQYPQSAPIHYQGQPPPPHGWHPQSGQPYYSYHGSANVTPVPRSDSRRQLSRGRSSTPWKRRADLSTRARQPSPVRPERDVSPLTDTETPSNTKVRKSPERKGQRTGPTLLSAPEVPSARGRQATSATSSAIAQSRSESMASFTSDVPTEKRKRGRPPQKIKAEPPSTPAPMPSDNEQTQQTSGRIAKSQSGAATLTNEPTRTTKRKRSPERESATPPLPSPAPTAIPHSTPRDSSLVTVSKNFAKTSQLLLNEILSHKLAGIFAKPLSERDAPGYKSLVLRPQDLKSIKAAISRGGKAALAAIEALESDGESGEDSDAKITPASAPDAREGHIGNGLYQVKVSEDLVPPRGIVNSSQLEMELVRMFANAIMFNPLPTSERGFGRSLRLRKDQADLDSDEDTSDDTASSEQGHAAEEGGIISDTREMFDDVLAQIRKWREDVERLGADDTVAGGGGGAGGAGSKLLQSSGSFGAQQHGSASASVRHSSVGSALNEEETTAEVSTPVPTTGTARKRRRIAET</sequence>
<feature type="compositionally biased region" description="Low complexity" evidence="2">
    <location>
        <begin position="187"/>
        <end position="199"/>
    </location>
</feature>
<feature type="compositionally biased region" description="Polar residues" evidence="2">
    <location>
        <begin position="866"/>
        <end position="892"/>
    </location>
</feature>
<gene>
    <name evidence="4" type="ORF">A1O1_06696</name>
</gene>
<feature type="compositionally biased region" description="Polar residues" evidence="2">
    <location>
        <begin position="576"/>
        <end position="602"/>
    </location>
</feature>
<feature type="compositionally biased region" description="Polar residues" evidence="2">
    <location>
        <begin position="539"/>
        <end position="548"/>
    </location>
</feature>
<feature type="compositionally biased region" description="Acidic residues" evidence="2">
    <location>
        <begin position="796"/>
        <end position="805"/>
    </location>
</feature>
<dbReference type="HOGENOM" id="CLU_303488_0_0_1"/>
<feature type="compositionally biased region" description="Basic and acidic residues" evidence="2">
    <location>
        <begin position="94"/>
        <end position="103"/>
    </location>
</feature>
<dbReference type="SUPFAM" id="SSF47370">
    <property type="entry name" value="Bromodomain"/>
    <property type="match status" value="1"/>
</dbReference>
<feature type="compositionally biased region" description="Pro residues" evidence="2">
    <location>
        <begin position="341"/>
        <end position="364"/>
    </location>
</feature>
<feature type="compositionally biased region" description="Polar residues" evidence="2">
    <location>
        <begin position="901"/>
        <end position="912"/>
    </location>
</feature>
<dbReference type="eggNOG" id="ENOG502S3YN">
    <property type="taxonomic scope" value="Eukaryota"/>
</dbReference>
<feature type="compositionally biased region" description="Low complexity" evidence="2">
    <location>
        <begin position="326"/>
        <end position="340"/>
    </location>
</feature>
<dbReference type="GO" id="GO:0035267">
    <property type="term" value="C:NuA4 histone acetyltransferase complex"/>
    <property type="evidence" value="ECO:0007669"/>
    <property type="project" value="TreeGrafter"/>
</dbReference>
<feature type="compositionally biased region" description="Basic residues" evidence="2">
    <location>
        <begin position="913"/>
        <end position="922"/>
    </location>
</feature>
<dbReference type="STRING" id="1182541.W9XS72"/>
<keyword evidence="1" id="KW-0103">Bromodomain</keyword>
<dbReference type="Gene3D" id="1.20.920.10">
    <property type="entry name" value="Bromodomain-like"/>
    <property type="match status" value="1"/>
</dbReference>
<feature type="region of interest" description="Disordered" evidence="2">
    <location>
        <begin position="794"/>
        <end position="826"/>
    </location>
</feature>
<feature type="region of interest" description="Disordered" evidence="2">
    <location>
        <begin position="77"/>
        <end position="103"/>
    </location>
</feature>
<feature type="compositionally biased region" description="Low complexity" evidence="2">
    <location>
        <begin position="523"/>
        <end position="538"/>
    </location>
</feature>
<feature type="domain" description="Bromo" evidence="3">
    <location>
        <begin position="652"/>
        <end position="695"/>
    </location>
</feature>
<dbReference type="OrthoDB" id="21449at2759"/>
<dbReference type="RefSeq" id="XP_007725764.1">
    <property type="nucleotide sequence ID" value="XM_007727574.1"/>
</dbReference>
<feature type="region of interest" description="Disordered" evidence="2">
    <location>
        <begin position="145"/>
        <end position="638"/>
    </location>
</feature>
<dbReference type="Pfam" id="PF00439">
    <property type="entry name" value="Bromodomain"/>
    <property type="match status" value="1"/>
</dbReference>
<reference evidence="4 5" key="1">
    <citation type="submission" date="2013-03" db="EMBL/GenBank/DDBJ databases">
        <title>The Genome Sequence of Capronia coronata CBS 617.96.</title>
        <authorList>
            <consortium name="The Broad Institute Genomics Platform"/>
            <person name="Cuomo C."/>
            <person name="de Hoog S."/>
            <person name="Gorbushina A."/>
            <person name="Walker B."/>
            <person name="Young S.K."/>
            <person name="Zeng Q."/>
            <person name="Gargeya S."/>
            <person name="Fitzgerald M."/>
            <person name="Haas B."/>
            <person name="Abouelleil A."/>
            <person name="Allen A.W."/>
            <person name="Alvarado L."/>
            <person name="Arachchi H.M."/>
            <person name="Berlin A.M."/>
            <person name="Chapman S.B."/>
            <person name="Gainer-Dewar J."/>
            <person name="Goldberg J."/>
            <person name="Griggs A."/>
            <person name="Gujja S."/>
            <person name="Hansen M."/>
            <person name="Howarth C."/>
            <person name="Imamovic A."/>
            <person name="Ireland A."/>
            <person name="Larimer J."/>
            <person name="McCowan C."/>
            <person name="Murphy C."/>
            <person name="Pearson M."/>
            <person name="Poon T.W."/>
            <person name="Priest M."/>
            <person name="Roberts A."/>
            <person name="Saif S."/>
            <person name="Shea T."/>
            <person name="Sisk P."/>
            <person name="Sykes S."/>
            <person name="Wortman J."/>
            <person name="Nusbaum C."/>
            <person name="Birren B."/>
        </authorList>
    </citation>
    <scope>NUCLEOTIDE SEQUENCE [LARGE SCALE GENOMIC DNA]</scope>
    <source>
        <strain evidence="4 5">CBS 617.96</strain>
    </source>
</reference>
<dbReference type="PANTHER" id="PTHR15398:SF4">
    <property type="entry name" value="BROMODOMAIN-CONTAINING PROTEIN 8 ISOFORM X1"/>
    <property type="match status" value="1"/>
</dbReference>
<organism evidence="4 5">
    <name type="scientific">Capronia coronata CBS 617.96</name>
    <dbReference type="NCBI Taxonomy" id="1182541"/>
    <lineage>
        <taxon>Eukaryota</taxon>
        <taxon>Fungi</taxon>
        <taxon>Dikarya</taxon>
        <taxon>Ascomycota</taxon>
        <taxon>Pezizomycotina</taxon>
        <taxon>Eurotiomycetes</taxon>
        <taxon>Chaetothyriomycetidae</taxon>
        <taxon>Chaetothyriales</taxon>
        <taxon>Herpotrichiellaceae</taxon>
        <taxon>Capronia</taxon>
    </lineage>
</organism>
<evidence type="ECO:0000256" key="2">
    <source>
        <dbReference type="SAM" id="MobiDB-lite"/>
    </source>
</evidence>
<name>W9XS72_9EURO</name>